<proteinExistence type="predicted"/>
<dbReference type="KEGG" id="lpaa:BHS01_10755"/>
<gene>
    <name evidence="1" type="ORF">BHS01_10755</name>
</gene>
<protein>
    <submittedName>
        <fullName evidence="1">Uncharacterized protein</fullName>
    </submittedName>
</protein>
<reference evidence="1 2" key="1">
    <citation type="submission" date="2016-09" db="EMBL/GenBank/DDBJ databases">
        <title>Lactic acid bacteria from MAP meat Genome sequencing and assembly.</title>
        <authorList>
            <person name="Behr J."/>
            <person name="Hilgarth M."/>
            <person name="Vogel R.F."/>
        </authorList>
    </citation>
    <scope>NUCLEOTIDE SEQUENCE [LARGE SCALE GENOMIC DNA]</scope>
    <source>
        <strain evidence="1 2">TMW21615</strain>
    </source>
</reference>
<organism evidence="1 2">
    <name type="scientific">Pseudolactococcus paracarnosus</name>
    <dbReference type="NCBI Taxonomy" id="2749962"/>
    <lineage>
        <taxon>Bacteria</taxon>
        <taxon>Bacillati</taxon>
        <taxon>Bacillota</taxon>
        <taxon>Bacilli</taxon>
        <taxon>Lactobacillales</taxon>
        <taxon>Streptococcaceae</taxon>
        <taxon>Pseudolactococcus</taxon>
    </lineage>
</organism>
<evidence type="ECO:0000313" key="2">
    <source>
        <dbReference type="Proteomes" id="UP000516280"/>
    </source>
</evidence>
<sequence length="91" mass="11127">MISLITQEQIVESEYLNSKVDYWSAEVNSSRFSTYPNGLVVERVRFSEEYQEVERQLNFWFRRLREFNSTLTNKQKKELNAIFRRKRLLKN</sequence>
<dbReference type="Proteomes" id="UP000516280">
    <property type="component" value="Chromosome"/>
</dbReference>
<evidence type="ECO:0000313" key="1">
    <source>
        <dbReference type="EMBL" id="QDJ28958.1"/>
    </source>
</evidence>
<name>A0A7L4WF75_9LACT</name>
<dbReference type="AlphaFoldDB" id="A0A7L4WF75"/>
<dbReference type="EMBL" id="CP017195">
    <property type="protein sequence ID" value="QDJ28958.1"/>
    <property type="molecule type" value="Genomic_DNA"/>
</dbReference>
<accession>A0A7L4WF75</accession>